<evidence type="ECO:0000313" key="2">
    <source>
        <dbReference type="EMBL" id="CRF42462.1"/>
    </source>
</evidence>
<organism evidence="3 5">
    <name type="scientific">Helicobacter ailurogastricus</name>
    <dbReference type="NCBI Taxonomy" id="1578720"/>
    <lineage>
        <taxon>Bacteria</taxon>
        <taxon>Pseudomonadati</taxon>
        <taxon>Campylobacterota</taxon>
        <taxon>Epsilonproteobacteria</taxon>
        <taxon>Campylobacterales</taxon>
        <taxon>Helicobacteraceae</taxon>
        <taxon>Helicobacter</taxon>
    </lineage>
</organism>
<accession>A0A0K2XC61</accession>
<reference evidence="3" key="1">
    <citation type="submission" date="2014-12" db="EMBL/GenBank/DDBJ databases">
        <title>Whole genome sequences of four Staphylococcus schleiferi canine isolates.</title>
        <authorList>
            <person name="Misic A.M."/>
            <person name="Cain C."/>
            <person name="Morris D.O."/>
            <person name="Rankin S."/>
            <person name="Beiting D."/>
        </authorList>
    </citation>
    <scope>NUCLEOTIDE SEQUENCE</scope>
    <source>
        <strain evidence="1">ASB11</strain>
        <strain evidence="2">ASB13</strain>
        <strain evidence="3">ASB9</strain>
    </source>
</reference>
<keyword evidence="4" id="KW-1185">Reference proteome</keyword>
<reference evidence="4" key="3">
    <citation type="submission" date="2014-12" db="EMBL/GenBank/DDBJ databases">
        <authorList>
            <person name="Smet A."/>
        </authorList>
    </citation>
    <scope>NUCLEOTIDE SEQUENCE [LARGE SCALE GENOMIC DNA]</scope>
</reference>
<dbReference type="Proteomes" id="UP000038622">
    <property type="component" value="Unassembled WGS sequence"/>
</dbReference>
<dbReference type="AlphaFoldDB" id="A0A0K2XC61"/>
<sequence>MLGRVSCIFLHFLNSCARTPLVNFRALRDGLSLGFIPWVYPFGFRGFAMGLKSPANPPICIHLHLIL</sequence>
<dbReference type="EMBL" id="CDMN01000006">
    <property type="protein sequence ID" value="CRF43656.1"/>
    <property type="molecule type" value="Genomic_DNA"/>
</dbReference>
<evidence type="ECO:0000313" key="3">
    <source>
        <dbReference type="EMBL" id="CRF43656.1"/>
    </source>
</evidence>
<reference evidence="5 6" key="2">
    <citation type="submission" date="2014-12" db="EMBL/GenBank/DDBJ databases">
        <authorList>
            <person name="Jaenicke S."/>
        </authorList>
    </citation>
    <scope>NUCLEOTIDE SEQUENCE [LARGE SCALE GENOMIC DNA]</scope>
</reference>
<evidence type="ECO:0000313" key="4">
    <source>
        <dbReference type="Proteomes" id="UP000038622"/>
    </source>
</evidence>
<name>A0A0K2XC61_9HELI</name>
<dbReference type="EMBL" id="CDMH01000030">
    <property type="protein sequence ID" value="CRF42462.1"/>
    <property type="molecule type" value="Genomic_DNA"/>
</dbReference>
<protein>
    <submittedName>
        <fullName evidence="3">Uncharacterized protein</fullName>
    </submittedName>
</protein>
<dbReference type="STRING" id="1578720.HAL011_05190"/>
<evidence type="ECO:0000313" key="5">
    <source>
        <dbReference type="Proteomes" id="UP000041394"/>
    </source>
</evidence>
<evidence type="ECO:0000313" key="6">
    <source>
        <dbReference type="Proteomes" id="UP000045175"/>
    </source>
</evidence>
<dbReference type="EMBL" id="CDML01000012">
    <property type="protein sequence ID" value="CRF40756.1"/>
    <property type="molecule type" value="Genomic_DNA"/>
</dbReference>
<evidence type="ECO:0000313" key="1">
    <source>
        <dbReference type="EMBL" id="CRF40756.1"/>
    </source>
</evidence>
<dbReference type="Proteomes" id="UP000041394">
    <property type="component" value="Unassembled WGS sequence"/>
</dbReference>
<gene>
    <name evidence="1" type="ORF">HAL011_05190</name>
    <name evidence="2" type="ORF">HAL013_06430</name>
    <name evidence="3" type="ORF">HAL09_02030</name>
</gene>
<proteinExistence type="predicted"/>
<dbReference type="Proteomes" id="UP000045175">
    <property type="component" value="Unassembled WGS sequence"/>
</dbReference>